<dbReference type="InterPro" id="IPR014457">
    <property type="entry name" value="UCP010260"/>
</dbReference>
<name>A0A1X9LPW1_9MICO</name>
<keyword evidence="3" id="KW-1185">Reference proteome</keyword>
<feature type="domain" description="DUF1990" evidence="1">
    <location>
        <begin position="11"/>
        <end position="79"/>
    </location>
</feature>
<evidence type="ECO:0000313" key="2">
    <source>
        <dbReference type="EMBL" id="ARJ07254.1"/>
    </source>
</evidence>
<proteinExistence type="predicted"/>
<evidence type="ECO:0000313" key="3">
    <source>
        <dbReference type="Proteomes" id="UP000192775"/>
    </source>
</evidence>
<dbReference type="InterPro" id="IPR018960">
    <property type="entry name" value="DUF1990"/>
</dbReference>
<dbReference type="PIRSF" id="PIRSF010260">
    <property type="entry name" value="UCP010260"/>
    <property type="match status" value="1"/>
</dbReference>
<gene>
    <name evidence="2" type="ORF">B5808_06720</name>
</gene>
<dbReference type="Pfam" id="PF09348">
    <property type="entry name" value="DUF1990"/>
    <property type="match status" value="2"/>
</dbReference>
<dbReference type="AlphaFoldDB" id="A0A1X9LPW1"/>
<protein>
    <recommendedName>
        <fullName evidence="1">DUF1990 domain-containing protein</fullName>
    </recommendedName>
</protein>
<feature type="domain" description="DUF1990" evidence="1">
    <location>
        <begin position="85"/>
        <end position="208"/>
    </location>
</feature>
<evidence type="ECO:0000259" key="1">
    <source>
        <dbReference type="Pfam" id="PF09348"/>
    </source>
</evidence>
<dbReference type="PANTHER" id="PTHR34202">
    <property type="entry name" value="UPF0548 PROTEIN"/>
    <property type="match status" value="1"/>
</dbReference>
<dbReference type="STRING" id="1619308.B5808_06720"/>
<accession>A0A1X9LPW1</accession>
<sequence>MRRTSAGVPLTYAAVGATKADDLLAYPPAGFRPVERRVRLGSGDARFAAASSKLLAWGVQRGAGLEVRNIQLPAPSDTDYAGLLYDAAGTAVGTRVAHPEQTYEADGTPQVAAGATADLTVRAFGRSFTAPVRVVYEVAEPGRVGFAYGTLPGHPASGEESFVVEHYQDDSVWLVVRAFSRPSTWYYRLAAPLVRFMQAGITRRYLRALSPASGA</sequence>
<dbReference type="PANTHER" id="PTHR34202:SF1">
    <property type="entry name" value="UPF0548 PROTEIN"/>
    <property type="match status" value="1"/>
</dbReference>
<dbReference type="KEGG" id="cphy:B5808_06720"/>
<dbReference type="EMBL" id="CP020715">
    <property type="protein sequence ID" value="ARJ07254.1"/>
    <property type="molecule type" value="Genomic_DNA"/>
</dbReference>
<reference evidence="2 3" key="1">
    <citation type="submission" date="2017-04" db="EMBL/GenBank/DDBJ databases">
        <authorList>
            <person name="Afonso C.L."/>
            <person name="Miller P.J."/>
            <person name="Scott M.A."/>
            <person name="Spackman E."/>
            <person name="Goraichik I."/>
            <person name="Dimitrov K.M."/>
            <person name="Suarez D.L."/>
            <person name="Swayne D.E."/>
        </authorList>
    </citation>
    <scope>NUCLEOTIDE SEQUENCE [LARGE SCALE GENOMIC DNA]</scope>
    <source>
        <strain evidence="3">XA(T)</strain>
    </source>
</reference>
<organism evidence="2 3">
    <name type="scientific">Cnuibacter physcomitrellae</name>
    <dbReference type="NCBI Taxonomy" id="1619308"/>
    <lineage>
        <taxon>Bacteria</taxon>
        <taxon>Bacillati</taxon>
        <taxon>Actinomycetota</taxon>
        <taxon>Actinomycetes</taxon>
        <taxon>Micrococcales</taxon>
        <taxon>Microbacteriaceae</taxon>
        <taxon>Cnuibacter</taxon>
    </lineage>
</organism>
<dbReference type="Proteomes" id="UP000192775">
    <property type="component" value="Chromosome"/>
</dbReference>